<protein>
    <submittedName>
        <fullName evidence="8">Lipopolysaccharide biosynthesis protein</fullName>
    </submittedName>
</protein>
<reference evidence="7" key="2">
    <citation type="submission" date="2023-01" db="EMBL/GenBank/DDBJ databases">
        <title>Human gut microbiome strain richness.</title>
        <authorList>
            <person name="Chen-Liaw A."/>
        </authorList>
    </citation>
    <scope>NUCLEOTIDE SEQUENCE</scope>
    <source>
        <strain evidence="7">D35st1_E5_D35t1_190705</strain>
    </source>
</reference>
<dbReference type="RefSeq" id="WP_121960902.1">
    <property type="nucleotide sequence ID" value="NZ_AP019729.1"/>
</dbReference>
<dbReference type="PANTHER" id="PTHR30250">
    <property type="entry name" value="PST FAMILY PREDICTED COLANIC ACID TRANSPORTER"/>
    <property type="match status" value="1"/>
</dbReference>
<feature type="transmembrane region" description="Helical" evidence="6">
    <location>
        <begin position="16"/>
        <end position="33"/>
    </location>
</feature>
<feature type="transmembrane region" description="Helical" evidence="6">
    <location>
        <begin position="85"/>
        <end position="106"/>
    </location>
</feature>
<dbReference type="InterPro" id="IPR050833">
    <property type="entry name" value="Poly_Biosynth_Transport"/>
</dbReference>
<evidence type="ECO:0000256" key="2">
    <source>
        <dbReference type="ARBA" id="ARBA00022475"/>
    </source>
</evidence>
<feature type="transmembrane region" description="Helical" evidence="6">
    <location>
        <begin position="437"/>
        <end position="462"/>
    </location>
</feature>
<proteinExistence type="predicted"/>
<evidence type="ECO:0000313" key="7">
    <source>
        <dbReference type="EMBL" id="MDB9137453.1"/>
    </source>
</evidence>
<keyword evidence="3 6" id="KW-0812">Transmembrane</keyword>
<keyword evidence="2" id="KW-1003">Cell membrane</keyword>
<feature type="transmembrane region" description="Helical" evidence="6">
    <location>
        <begin position="315"/>
        <end position="335"/>
    </location>
</feature>
<feature type="transmembrane region" description="Helical" evidence="6">
    <location>
        <begin position="347"/>
        <end position="369"/>
    </location>
</feature>
<organism evidence="8 9">
    <name type="scientific">Parabacteroides distasonis</name>
    <dbReference type="NCBI Taxonomy" id="823"/>
    <lineage>
        <taxon>Bacteria</taxon>
        <taxon>Pseudomonadati</taxon>
        <taxon>Bacteroidota</taxon>
        <taxon>Bacteroidia</taxon>
        <taxon>Bacteroidales</taxon>
        <taxon>Tannerellaceae</taxon>
        <taxon>Parabacteroides</taxon>
    </lineage>
</organism>
<dbReference type="PANTHER" id="PTHR30250:SF26">
    <property type="entry name" value="PSMA PROTEIN"/>
    <property type="match status" value="1"/>
</dbReference>
<keyword evidence="5 6" id="KW-0472">Membrane</keyword>
<evidence type="ECO:0000313" key="8">
    <source>
        <dbReference type="EMBL" id="MRY59477.1"/>
    </source>
</evidence>
<feature type="transmembrane region" description="Helical" evidence="6">
    <location>
        <begin position="381"/>
        <end position="402"/>
    </location>
</feature>
<evidence type="ECO:0000256" key="3">
    <source>
        <dbReference type="ARBA" id="ARBA00022692"/>
    </source>
</evidence>
<reference evidence="8 9" key="1">
    <citation type="journal article" date="2019" name="Nat. Med.">
        <title>A library of human gut bacterial isolates paired with longitudinal multiomics data enables mechanistic microbiome research.</title>
        <authorList>
            <person name="Poyet M."/>
            <person name="Groussin M."/>
            <person name="Gibbons S.M."/>
            <person name="Avila-Pacheco J."/>
            <person name="Jiang X."/>
            <person name="Kearney S.M."/>
            <person name="Perrotta A.R."/>
            <person name="Berdy B."/>
            <person name="Zhao S."/>
            <person name="Lieberman T.D."/>
            <person name="Swanson P.K."/>
            <person name="Smith M."/>
            <person name="Roesemann S."/>
            <person name="Alexander J.E."/>
            <person name="Rich S.A."/>
            <person name="Livny J."/>
            <person name="Vlamakis H."/>
            <person name="Clish C."/>
            <person name="Bullock K."/>
            <person name="Deik A."/>
            <person name="Scott J."/>
            <person name="Pierce K.A."/>
            <person name="Xavier R.J."/>
            <person name="Alm E.J."/>
        </authorList>
    </citation>
    <scope>NUCLEOTIDE SEQUENCE [LARGE SCALE GENOMIC DNA]</scope>
    <source>
        <strain evidence="8 9">BIOML-A41</strain>
    </source>
</reference>
<dbReference type="AlphaFoldDB" id="A0A6I2N0A5"/>
<evidence type="ECO:0000256" key="5">
    <source>
        <dbReference type="ARBA" id="ARBA00023136"/>
    </source>
</evidence>
<keyword evidence="4 6" id="KW-1133">Transmembrane helix</keyword>
<feature type="transmembrane region" description="Helical" evidence="6">
    <location>
        <begin position="468"/>
        <end position="490"/>
    </location>
</feature>
<comment type="subcellular location">
    <subcellularLocation>
        <location evidence="1">Cell membrane</location>
        <topology evidence="1">Multi-pass membrane protein</topology>
    </subcellularLocation>
</comment>
<evidence type="ECO:0000313" key="9">
    <source>
        <dbReference type="Proteomes" id="UP000463337"/>
    </source>
</evidence>
<dbReference type="EMBL" id="WKLT01000017">
    <property type="protein sequence ID" value="MRY59477.1"/>
    <property type="molecule type" value="Genomic_DNA"/>
</dbReference>
<evidence type="ECO:0000256" key="4">
    <source>
        <dbReference type="ARBA" id="ARBA00022989"/>
    </source>
</evidence>
<feature type="transmembrane region" description="Helical" evidence="6">
    <location>
        <begin position="126"/>
        <end position="149"/>
    </location>
</feature>
<evidence type="ECO:0000256" key="1">
    <source>
        <dbReference type="ARBA" id="ARBA00004651"/>
    </source>
</evidence>
<dbReference type="GO" id="GO:0005886">
    <property type="term" value="C:plasma membrane"/>
    <property type="evidence" value="ECO:0007669"/>
    <property type="project" value="UniProtKB-SubCell"/>
</dbReference>
<evidence type="ECO:0000256" key="6">
    <source>
        <dbReference type="SAM" id="Phobius"/>
    </source>
</evidence>
<accession>A0A6I2N0A5</accession>
<comment type="caution">
    <text evidence="8">The sequence shown here is derived from an EMBL/GenBank/DDBJ whole genome shotgun (WGS) entry which is preliminary data.</text>
</comment>
<dbReference type="Proteomes" id="UP000463337">
    <property type="component" value="Unassembled WGS sequence"/>
</dbReference>
<sequence>MSVTSENNKRIAKNTLFLYLRMLLIMGVTLYTSRVVLRVLGVEDFGIYSAVGGFVSMFAVISGSLTAAISRFITYEMGVGNTEKIARIFSVSVVIQLLISGIIVLFSETLGLWFLNMRMNIPTDRLLAANWVYQFSILTFVINLISIPYNASIVAHERMSAFAYISFFQAFGTLVIAFLLDYSPWDLLVFYAFLMALLAFFVRFLYTYYCKKHFSECRFQWIWDKVLIKQVFGFAGWNFLGASSGVLRDQGVNVLLNIFCGPAVNAARGIAMQVNAAVNSFVNNFMIALNPQITKSYASGDRVYLMNLVFQGSRYSFYLLLLLSLPILLETPVLLKLWLGVVPDHTVAFVRLILLYALSESVSQTLITLMLATGRIRNYQLLVGGCQMLNFPVAYILLKLGYAPETTIVLSIIIAVCCLFLRLYMLRGMVGLPIRLFFTKVLLNIFRVMLLALVVPVCVISHMEEGLVRLVLNGMISTCATGCSILFIGCSREERLFVWQRISQLKNKFLK</sequence>
<feature type="transmembrane region" description="Helical" evidence="6">
    <location>
        <begin position="45"/>
        <end position="73"/>
    </location>
</feature>
<feature type="transmembrane region" description="Helical" evidence="6">
    <location>
        <begin position="188"/>
        <end position="209"/>
    </location>
</feature>
<gene>
    <name evidence="8" type="ORF">GKD59_16495</name>
    <name evidence="7" type="ORF">PN612_02885</name>
</gene>
<name>A0A6I2N0A5_PARDI</name>
<dbReference type="EMBL" id="JAQMPX010000022">
    <property type="protein sequence ID" value="MDB9137453.1"/>
    <property type="molecule type" value="Genomic_DNA"/>
</dbReference>
<feature type="transmembrane region" description="Helical" evidence="6">
    <location>
        <begin position="161"/>
        <end position="182"/>
    </location>
</feature>
<feature type="transmembrane region" description="Helical" evidence="6">
    <location>
        <begin position="408"/>
        <end position="425"/>
    </location>
</feature>
<dbReference type="Proteomes" id="UP001211522">
    <property type="component" value="Unassembled WGS sequence"/>
</dbReference>